<evidence type="ECO:0000256" key="4">
    <source>
        <dbReference type="ARBA" id="ARBA00023014"/>
    </source>
</evidence>
<dbReference type="InterPro" id="IPR050377">
    <property type="entry name" value="Radical_SAM_PqqE_MftC-like"/>
</dbReference>
<dbReference type="Proteomes" id="UP000269352">
    <property type="component" value="Unassembled WGS sequence"/>
</dbReference>
<dbReference type="SFLD" id="SFLDG01067">
    <property type="entry name" value="SPASM/twitch_domain_containing"/>
    <property type="match status" value="1"/>
</dbReference>
<gene>
    <name evidence="6" type="primary">moaA</name>
    <name evidence="6" type="ORF">NO1_0677</name>
</gene>
<dbReference type="Pfam" id="PF04055">
    <property type="entry name" value="Radical_SAM"/>
    <property type="match status" value="1"/>
</dbReference>
<proteinExistence type="predicted"/>
<dbReference type="EMBL" id="BGZN01000008">
    <property type="protein sequence ID" value="GBR73265.1"/>
    <property type="molecule type" value="Genomic_DNA"/>
</dbReference>
<dbReference type="InterPro" id="IPR007197">
    <property type="entry name" value="rSAM"/>
</dbReference>
<feature type="domain" description="Radical SAM core" evidence="5">
    <location>
        <begin position="3"/>
        <end position="91"/>
    </location>
</feature>
<comment type="caution">
    <text evidence="6">The sequence shown here is derived from an EMBL/GenBank/DDBJ whole genome shotgun (WGS) entry which is preliminary data.</text>
</comment>
<dbReference type="SUPFAM" id="SSF102114">
    <property type="entry name" value="Radical SAM enzymes"/>
    <property type="match status" value="1"/>
</dbReference>
<reference evidence="6 7" key="1">
    <citation type="journal article" date="2019" name="ISME J.">
        <title>Genome analyses of uncultured TG2/ZB3 bacteria in 'Margulisbacteria' specifically attached to ectosymbiotic spirochetes of protists in the termite gut.</title>
        <authorList>
            <person name="Utami Y.D."/>
            <person name="Kuwahara H."/>
            <person name="Igai K."/>
            <person name="Murakami T."/>
            <person name="Sugaya K."/>
            <person name="Morikawa T."/>
            <person name="Nagura Y."/>
            <person name="Yuki M."/>
            <person name="Deevong P."/>
            <person name="Inoue T."/>
            <person name="Kihara K."/>
            <person name="Lo N."/>
            <person name="Yamada A."/>
            <person name="Ohkuma M."/>
            <person name="Hongoh Y."/>
        </authorList>
    </citation>
    <scope>NUCLEOTIDE SEQUENCE [LARGE SCALE GENOMIC DNA]</scope>
    <source>
        <strain evidence="6">NkOx7-01</strain>
    </source>
</reference>
<keyword evidence="3" id="KW-0408">Iron</keyword>
<evidence type="ECO:0000313" key="7">
    <source>
        <dbReference type="Proteomes" id="UP000269352"/>
    </source>
</evidence>
<dbReference type="SFLD" id="SFLDS00029">
    <property type="entry name" value="Radical_SAM"/>
    <property type="match status" value="1"/>
</dbReference>
<organism evidence="6 7">
    <name type="scientific">Termititenax aidoneus</name>
    <dbReference type="NCBI Taxonomy" id="2218524"/>
    <lineage>
        <taxon>Bacteria</taxon>
        <taxon>Bacillati</taxon>
        <taxon>Candidatus Margulisiibacteriota</taxon>
        <taxon>Candidatus Termititenacia</taxon>
        <taxon>Candidatus Termititenacales</taxon>
        <taxon>Candidatus Termititenacaceae</taxon>
        <taxon>Candidatus Termititenax</taxon>
    </lineage>
</organism>
<keyword evidence="4" id="KW-0411">Iron-sulfur</keyword>
<dbReference type="GO" id="GO:0051536">
    <property type="term" value="F:iron-sulfur cluster binding"/>
    <property type="evidence" value="ECO:0007669"/>
    <property type="project" value="UniProtKB-KW"/>
</dbReference>
<dbReference type="InterPro" id="IPR013785">
    <property type="entry name" value="Aldolase_TIM"/>
</dbReference>
<sequence length="335" mass="37840">MNIILTTRCNKNCSFCFANKVMREKPAEDMTLANFSGLVELACRDNPRPQGLKLLGGEPTMHPQFVEILDFLTARQIQVSLISNLLYEDEKVRMRIYQAARDGVIVGGLANAAELGSSNKMQIFKDNFNALREALGRRDFQRDLAAGITLSRHKSSAEEVAYVEYLSQNLEISALRISLDFLGDNVRDTFFINNKEYGQKFLAVIHKCLDLRIPASGDCKMYPCMFEPKNFRKDIQGFIQRIRTACLAGAAPFDVLPDMSYIHCYPARKLSGQNILKFSHLSEALGEITFLKKSLQSLGREDLPPECRVCDYYKTNRCDSLCLGCRELAVGFLDN</sequence>
<accession>A0A388T9G5</accession>
<dbReference type="InterPro" id="IPR058240">
    <property type="entry name" value="rSAM_sf"/>
</dbReference>
<evidence type="ECO:0000313" key="6">
    <source>
        <dbReference type="EMBL" id="GBR73265.1"/>
    </source>
</evidence>
<dbReference type="PANTHER" id="PTHR11228:SF7">
    <property type="entry name" value="PQQA PEPTIDE CYCLASE"/>
    <property type="match status" value="1"/>
</dbReference>
<dbReference type="AlphaFoldDB" id="A0A388T9G5"/>
<dbReference type="Gene3D" id="3.20.20.70">
    <property type="entry name" value="Aldolase class I"/>
    <property type="match status" value="1"/>
</dbReference>
<name>A0A388T9G5_TERA1</name>
<evidence type="ECO:0000256" key="1">
    <source>
        <dbReference type="ARBA" id="ARBA00022691"/>
    </source>
</evidence>
<dbReference type="PANTHER" id="PTHR11228">
    <property type="entry name" value="RADICAL SAM DOMAIN PROTEIN"/>
    <property type="match status" value="1"/>
</dbReference>
<dbReference type="CDD" id="cd01335">
    <property type="entry name" value="Radical_SAM"/>
    <property type="match status" value="1"/>
</dbReference>
<evidence type="ECO:0000256" key="2">
    <source>
        <dbReference type="ARBA" id="ARBA00022723"/>
    </source>
</evidence>
<protein>
    <submittedName>
        <fullName evidence="6">Molybdenum cofactor biosynthesis protein A</fullName>
    </submittedName>
</protein>
<keyword evidence="7" id="KW-1185">Reference proteome</keyword>
<dbReference type="GO" id="GO:0046872">
    <property type="term" value="F:metal ion binding"/>
    <property type="evidence" value="ECO:0007669"/>
    <property type="project" value="UniProtKB-KW"/>
</dbReference>
<evidence type="ECO:0000256" key="3">
    <source>
        <dbReference type="ARBA" id="ARBA00023004"/>
    </source>
</evidence>
<evidence type="ECO:0000259" key="5">
    <source>
        <dbReference type="Pfam" id="PF04055"/>
    </source>
</evidence>
<keyword evidence="1" id="KW-0949">S-adenosyl-L-methionine</keyword>
<dbReference type="GO" id="GO:0003824">
    <property type="term" value="F:catalytic activity"/>
    <property type="evidence" value="ECO:0007669"/>
    <property type="project" value="InterPro"/>
</dbReference>
<keyword evidence="2" id="KW-0479">Metal-binding</keyword>